<dbReference type="AlphaFoldDB" id="A0AAE1BE86"/>
<keyword evidence="4" id="KW-1185">Reference proteome</keyword>
<feature type="compositionally biased region" description="Low complexity" evidence="1">
    <location>
        <begin position="116"/>
        <end position="144"/>
    </location>
</feature>
<dbReference type="Proteomes" id="UP001286313">
    <property type="component" value="Unassembled WGS sequence"/>
</dbReference>
<name>A0AAE1BE86_PETCI</name>
<feature type="compositionally biased region" description="Pro residues" evidence="1">
    <location>
        <begin position="57"/>
        <end position="67"/>
    </location>
</feature>
<evidence type="ECO:0000256" key="2">
    <source>
        <dbReference type="SAM" id="SignalP"/>
    </source>
</evidence>
<feature type="signal peptide" evidence="2">
    <location>
        <begin position="1"/>
        <end position="17"/>
    </location>
</feature>
<feature type="region of interest" description="Disordered" evidence="1">
    <location>
        <begin position="50"/>
        <end position="73"/>
    </location>
</feature>
<evidence type="ECO:0000313" key="4">
    <source>
        <dbReference type="Proteomes" id="UP001286313"/>
    </source>
</evidence>
<sequence>STWISWPLAFLLQGVFDDLVDDPALPVRFRNWNTTLRLKGTSPSRIVDKIVERRSPQPSPSTSPLPPEPHHPSLCPQRSPIFCALPKSPVSGPKSLKRCTKIVTYCPHCSVDVPLNSTSPNKTSPSKTFNTSPKKNSNSSPATNGHCGSNGERKGK</sequence>
<feature type="non-terminal residue" evidence="3">
    <location>
        <position position="1"/>
    </location>
</feature>
<evidence type="ECO:0000256" key="1">
    <source>
        <dbReference type="SAM" id="MobiDB-lite"/>
    </source>
</evidence>
<accession>A0AAE1BE86</accession>
<evidence type="ECO:0000313" key="3">
    <source>
        <dbReference type="EMBL" id="KAK3848746.1"/>
    </source>
</evidence>
<proteinExistence type="predicted"/>
<comment type="caution">
    <text evidence="3">The sequence shown here is derived from an EMBL/GenBank/DDBJ whole genome shotgun (WGS) entry which is preliminary data.</text>
</comment>
<dbReference type="EMBL" id="JAWQEG010009381">
    <property type="protein sequence ID" value="KAK3848746.1"/>
    <property type="molecule type" value="Genomic_DNA"/>
</dbReference>
<feature type="chain" id="PRO_5042203630" evidence="2">
    <location>
        <begin position="18"/>
        <end position="156"/>
    </location>
</feature>
<protein>
    <submittedName>
        <fullName evidence="3">Uncharacterized protein</fullName>
    </submittedName>
</protein>
<feature type="region of interest" description="Disordered" evidence="1">
    <location>
        <begin position="116"/>
        <end position="156"/>
    </location>
</feature>
<reference evidence="3" key="1">
    <citation type="submission" date="2023-10" db="EMBL/GenBank/DDBJ databases">
        <title>Genome assemblies of two species of porcelain crab, Petrolisthes cinctipes and Petrolisthes manimaculis (Anomura: Porcellanidae).</title>
        <authorList>
            <person name="Angst P."/>
        </authorList>
    </citation>
    <scope>NUCLEOTIDE SEQUENCE</scope>
    <source>
        <strain evidence="3">PB745_01</strain>
        <tissue evidence="3">Gill</tissue>
    </source>
</reference>
<gene>
    <name evidence="3" type="ORF">Pcinc_044476</name>
</gene>
<organism evidence="3 4">
    <name type="scientific">Petrolisthes cinctipes</name>
    <name type="common">Flat porcelain crab</name>
    <dbReference type="NCBI Taxonomy" id="88211"/>
    <lineage>
        <taxon>Eukaryota</taxon>
        <taxon>Metazoa</taxon>
        <taxon>Ecdysozoa</taxon>
        <taxon>Arthropoda</taxon>
        <taxon>Crustacea</taxon>
        <taxon>Multicrustacea</taxon>
        <taxon>Malacostraca</taxon>
        <taxon>Eumalacostraca</taxon>
        <taxon>Eucarida</taxon>
        <taxon>Decapoda</taxon>
        <taxon>Pleocyemata</taxon>
        <taxon>Anomura</taxon>
        <taxon>Galatheoidea</taxon>
        <taxon>Porcellanidae</taxon>
        <taxon>Petrolisthes</taxon>
    </lineage>
</organism>
<keyword evidence="2" id="KW-0732">Signal</keyword>